<evidence type="ECO:0000313" key="5">
    <source>
        <dbReference type="Proteomes" id="UP000277498"/>
    </source>
</evidence>
<dbReference type="Gene3D" id="3.40.50.880">
    <property type="match status" value="1"/>
</dbReference>
<dbReference type="PANTHER" id="PTHR43130">
    <property type="entry name" value="ARAC-FAMILY TRANSCRIPTIONAL REGULATOR"/>
    <property type="match status" value="1"/>
</dbReference>
<proteinExistence type="predicted"/>
<dbReference type="InterPro" id="IPR052158">
    <property type="entry name" value="INH-QAR"/>
</dbReference>
<evidence type="ECO:0000256" key="2">
    <source>
        <dbReference type="ARBA" id="ARBA00023163"/>
    </source>
</evidence>
<keyword evidence="5" id="KW-1185">Reference proteome</keyword>
<dbReference type="PANTHER" id="PTHR43130:SF3">
    <property type="entry name" value="HTH-TYPE TRANSCRIPTIONAL REGULATOR RV1931C"/>
    <property type="match status" value="1"/>
</dbReference>
<dbReference type="CDD" id="cd03136">
    <property type="entry name" value="GATase1_AraC_ArgR_like"/>
    <property type="match status" value="1"/>
</dbReference>
<dbReference type="RefSeq" id="WP_124084629.1">
    <property type="nucleotide sequence ID" value="NZ_UXAW01000029.1"/>
</dbReference>
<dbReference type="SMART" id="SM00342">
    <property type="entry name" value="HTH_ARAC"/>
    <property type="match status" value="1"/>
</dbReference>
<organism evidence="4 5">
    <name type="scientific">Pseudogemmobacter humi</name>
    <dbReference type="NCBI Taxonomy" id="2483812"/>
    <lineage>
        <taxon>Bacteria</taxon>
        <taxon>Pseudomonadati</taxon>
        <taxon>Pseudomonadota</taxon>
        <taxon>Alphaproteobacteria</taxon>
        <taxon>Rhodobacterales</taxon>
        <taxon>Paracoccaceae</taxon>
        <taxon>Pseudogemmobacter</taxon>
    </lineage>
</organism>
<evidence type="ECO:0000256" key="1">
    <source>
        <dbReference type="ARBA" id="ARBA00023015"/>
    </source>
</evidence>
<dbReference type="GO" id="GO:0043565">
    <property type="term" value="F:sequence-specific DNA binding"/>
    <property type="evidence" value="ECO:0007669"/>
    <property type="project" value="InterPro"/>
</dbReference>
<dbReference type="Pfam" id="PF01965">
    <property type="entry name" value="DJ-1_PfpI"/>
    <property type="match status" value="1"/>
</dbReference>
<evidence type="ECO:0000313" key="4">
    <source>
        <dbReference type="EMBL" id="VDC19212.1"/>
    </source>
</evidence>
<dbReference type="InterPro" id="IPR009057">
    <property type="entry name" value="Homeodomain-like_sf"/>
</dbReference>
<keyword evidence="1" id="KW-0805">Transcription regulation</keyword>
<dbReference type="OrthoDB" id="9793400at2"/>
<dbReference type="AlphaFoldDB" id="A0A3P5WDF4"/>
<accession>A0A3P5WDF4</accession>
<dbReference type="InterPro" id="IPR002818">
    <property type="entry name" value="DJ-1/PfpI"/>
</dbReference>
<dbReference type="SUPFAM" id="SSF52317">
    <property type="entry name" value="Class I glutamine amidotransferase-like"/>
    <property type="match status" value="1"/>
</dbReference>
<dbReference type="GO" id="GO:0003700">
    <property type="term" value="F:DNA-binding transcription factor activity"/>
    <property type="evidence" value="ECO:0007669"/>
    <property type="project" value="InterPro"/>
</dbReference>
<dbReference type="Proteomes" id="UP000277498">
    <property type="component" value="Unassembled WGS sequence"/>
</dbReference>
<dbReference type="InterPro" id="IPR018060">
    <property type="entry name" value="HTH_AraC"/>
</dbReference>
<evidence type="ECO:0000259" key="3">
    <source>
        <dbReference type="PROSITE" id="PS01124"/>
    </source>
</evidence>
<sequence length="342" mass="37828">MNADYSFLSPVRTPASTGSLLRVGIVPTPQFTLMSLACFVEFLRLSSDESDFSRQIYCSWELLGSSYDPISASCGFGLTPTQLYGDPSAFDFIVVHGGVMHSGREVPAELYNFVRLAVDQGVPVIGLCSGQFVLAELGLLKGLRCAVHFSLAEAMRRNFPDVTPVTDLPVVSDGGYITCPGGLAAVNLAMHLVTNFCGNSRTRKALHYLMAGRGFDEIQQMQEDPELGLKCLDQRVMNAVGLMRQMTFDRSSVAMVAQGVGTTERELTRLFRKHLKTSPGDYWRSMRIKTARWMVLNTNRSITQIAHDCGFTDSSHMILWFNRSFGMTPSKLRRSYSDVGVS</sequence>
<feature type="domain" description="HTH araC/xylS-type" evidence="3">
    <location>
        <begin position="237"/>
        <end position="335"/>
    </location>
</feature>
<keyword evidence="2" id="KW-0804">Transcription</keyword>
<name>A0A3P5WDF4_9RHOB</name>
<dbReference type="Gene3D" id="1.10.10.60">
    <property type="entry name" value="Homeodomain-like"/>
    <property type="match status" value="1"/>
</dbReference>
<gene>
    <name evidence="4" type="primary">cdhR_1</name>
    <name evidence="4" type="ORF">XINFAN_00108</name>
</gene>
<dbReference type="SUPFAM" id="SSF46689">
    <property type="entry name" value="Homeodomain-like"/>
    <property type="match status" value="1"/>
</dbReference>
<dbReference type="Pfam" id="PF12833">
    <property type="entry name" value="HTH_18"/>
    <property type="match status" value="1"/>
</dbReference>
<dbReference type="EMBL" id="UXAW01000029">
    <property type="protein sequence ID" value="VDC19212.1"/>
    <property type="molecule type" value="Genomic_DNA"/>
</dbReference>
<dbReference type="InterPro" id="IPR029062">
    <property type="entry name" value="Class_I_gatase-like"/>
</dbReference>
<dbReference type="PROSITE" id="PS01124">
    <property type="entry name" value="HTH_ARAC_FAMILY_2"/>
    <property type="match status" value="1"/>
</dbReference>
<reference evidence="4 5" key="1">
    <citation type="submission" date="2018-11" db="EMBL/GenBank/DDBJ databases">
        <authorList>
            <person name="Criscuolo A."/>
        </authorList>
    </citation>
    <scope>NUCLEOTIDE SEQUENCE [LARGE SCALE GENOMIC DNA]</scope>
    <source>
        <strain evidence="4">ACIP111625</strain>
    </source>
</reference>
<protein>
    <submittedName>
        <fullName evidence="4">HTH-type transcriptional regulator CdhR</fullName>
    </submittedName>
</protein>